<dbReference type="InterPro" id="IPR011006">
    <property type="entry name" value="CheY-like_superfamily"/>
</dbReference>
<evidence type="ECO:0000259" key="5">
    <source>
        <dbReference type="PROSITE" id="PS51755"/>
    </source>
</evidence>
<dbReference type="Proteomes" id="UP001139311">
    <property type="component" value="Unassembled WGS sequence"/>
</dbReference>
<dbReference type="Pfam" id="PF00486">
    <property type="entry name" value="Trans_reg_C"/>
    <property type="match status" value="1"/>
</dbReference>
<keyword evidence="2" id="KW-0597">Phosphoprotein</keyword>
<dbReference type="SUPFAM" id="SSF52172">
    <property type="entry name" value="CheY-like"/>
    <property type="match status" value="1"/>
</dbReference>
<sequence length="284" mass="30683">MPLRNIRTGCRPCLAFRCGDAGRTEPTAQGAVSVPSSVLVVIICRDGPSRRMRVLYIEDDDVLARLVQLGLRRTGLAVDHAATAEEGLSALDSIAYDAVVLDLTLPDADGLTVLRQLRARRNTTPVLILSARNRMTQRVAGLDAGADDYLPKPFEVPELAARLRALARRPRTLIGAELTCANLTYIPAEHTMRVGGNSIPLPRREASVLEILMRNAGRPVSKPILEERLYAFGEEVASNAVEVHIHHLRKRLAAAGVTARIETRRGTGYLIAAAGPGVAPGRDA</sequence>
<dbReference type="GO" id="GO:0005829">
    <property type="term" value="C:cytosol"/>
    <property type="evidence" value="ECO:0007669"/>
    <property type="project" value="TreeGrafter"/>
</dbReference>
<keyword evidence="7" id="KW-1185">Reference proteome</keyword>
<dbReference type="SMART" id="SM00862">
    <property type="entry name" value="Trans_reg_C"/>
    <property type="match status" value="1"/>
</dbReference>
<reference evidence="6" key="1">
    <citation type="submission" date="2021-10" db="EMBL/GenBank/DDBJ databases">
        <title>Roseicella aerolatum sp. nov., isolated from aerosols of e-waste dismantling site.</title>
        <authorList>
            <person name="Qin T."/>
        </authorList>
    </citation>
    <scope>NUCLEOTIDE SEQUENCE</scope>
    <source>
        <strain evidence="6">GB24</strain>
    </source>
</reference>
<dbReference type="CDD" id="cd17624">
    <property type="entry name" value="REC_OmpR_PmrA-like"/>
    <property type="match status" value="1"/>
</dbReference>
<feature type="modified residue" description="4-aspartylphosphate" evidence="2">
    <location>
        <position position="102"/>
    </location>
</feature>
<dbReference type="GO" id="GO:0032993">
    <property type="term" value="C:protein-DNA complex"/>
    <property type="evidence" value="ECO:0007669"/>
    <property type="project" value="TreeGrafter"/>
</dbReference>
<accession>A0A9X1IBJ4</accession>
<evidence type="ECO:0000313" key="7">
    <source>
        <dbReference type="Proteomes" id="UP001139311"/>
    </source>
</evidence>
<feature type="domain" description="Response regulatory" evidence="4">
    <location>
        <begin position="53"/>
        <end position="167"/>
    </location>
</feature>
<evidence type="ECO:0000256" key="3">
    <source>
        <dbReference type="PROSITE-ProRule" id="PRU01091"/>
    </source>
</evidence>
<gene>
    <name evidence="6" type="ORF">LHA35_06385</name>
</gene>
<dbReference type="EMBL" id="JAJAQI010000007">
    <property type="protein sequence ID" value="MCB4821357.1"/>
    <property type="molecule type" value="Genomic_DNA"/>
</dbReference>
<dbReference type="InterPro" id="IPR036388">
    <property type="entry name" value="WH-like_DNA-bd_sf"/>
</dbReference>
<dbReference type="RefSeq" id="WP_226605969.1">
    <property type="nucleotide sequence ID" value="NZ_JAJAQI010000007.1"/>
</dbReference>
<evidence type="ECO:0000256" key="1">
    <source>
        <dbReference type="ARBA" id="ARBA00023125"/>
    </source>
</evidence>
<dbReference type="GO" id="GO:0006355">
    <property type="term" value="P:regulation of DNA-templated transcription"/>
    <property type="evidence" value="ECO:0007669"/>
    <property type="project" value="InterPro"/>
</dbReference>
<keyword evidence="1 3" id="KW-0238">DNA-binding</keyword>
<name>A0A9X1IBJ4_9PROT</name>
<dbReference type="InterPro" id="IPR001789">
    <property type="entry name" value="Sig_transdc_resp-reg_receiver"/>
</dbReference>
<feature type="domain" description="OmpR/PhoB-type" evidence="5">
    <location>
        <begin position="175"/>
        <end position="273"/>
    </location>
</feature>
<evidence type="ECO:0000313" key="6">
    <source>
        <dbReference type="EMBL" id="MCB4821357.1"/>
    </source>
</evidence>
<protein>
    <submittedName>
        <fullName evidence="6">Response regulator transcription factor</fullName>
    </submittedName>
</protein>
<evidence type="ECO:0000259" key="4">
    <source>
        <dbReference type="PROSITE" id="PS50110"/>
    </source>
</evidence>
<dbReference type="Gene3D" id="1.10.10.10">
    <property type="entry name" value="Winged helix-like DNA-binding domain superfamily/Winged helix DNA-binding domain"/>
    <property type="match status" value="1"/>
</dbReference>
<dbReference type="GO" id="GO:0000976">
    <property type="term" value="F:transcription cis-regulatory region binding"/>
    <property type="evidence" value="ECO:0007669"/>
    <property type="project" value="TreeGrafter"/>
</dbReference>
<dbReference type="SMART" id="SM00448">
    <property type="entry name" value="REC"/>
    <property type="match status" value="1"/>
</dbReference>
<dbReference type="Gene3D" id="6.10.250.690">
    <property type="match status" value="1"/>
</dbReference>
<dbReference type="AlphaFoldDB" id="A0A9X1IBJ4"/>
<feature type="DNA-binding region" description="OmpR/PhoB-type" evidence="3">
    <location>
        <begin position="175"/>
        <end position="273"/>
    </location>
</feature>
<dbReference type="Pfam" id="PF00072">
    <property type="entry name" value="Response_reg"/>
    <property type="match status" value="1"/>
</dbReference>
<dbReference type="InterPro" id="IPR039420">
    <property type="entry name" value="WalR-like"/>
</dbReference>
<comment type="caution">
    <text evidence="6">The sequence shown here is derived from an EMBL/GenBank/DDBJ whole genome shotgun (WGS) entry which is preliminary data.</text>
</comment>
<proteinExistence type="predicted"/>
<organism evidence="6 7">
    <name type="scientific">Roseicella aerolata</name>
    <dbReference type="NCBI Taxonomy" id="2883479"/>
    <lineage>
        <taxon>Bacteria</taxon>
        <taxon>Pseudomonadati</taxon>
        <taxon>Pseudomonadota</taxon>
        <taxon>Alphaproteobacteria</taxon>
        <taxon>Acetobacterales</taxon>
        <taxon>Roseomonadaceae</taxon>
        <taxon>Roseicella</taxon>
    </lineage>
</organism>
<dbReference type="CDD" id="cd00383">
    <property type="entry name" value="trans_reg_C"/>
    <property type="match status" value="1"/>
</dbReference>
<dbReference type="PANTHER" id="PTHR48111">
    <property type="entry name" value="REGULATOR OF RPOS"/>
    <property type="match status" value="1"/>
</dbReference>
<dbReference type="PROSITE" id="PS50110">
    <property type="entry name" value="RESPONSE_REGULATORY"/>
    <property type="match status" value="1"/>
</dbReference>
<dbReference type="PROSITE" id="PS51755">
    <property type="entry name" value="OMPR_PHOB"/>
    <property type="match status" value="1"/>
</dbReference>
<dbReference type="PANTHER" id="PTHR48111:SF36">
    <property type="entry name" value="TRANSCRIPTIONAL REGULATORY PROTEIN CUTR"/>
    <property type="match status" value="1"/>
</dbReference>
<dbReference type="GO" id="GO:0000156">
    <property type="term" value="F:phosphorelay response regulator activity"/>
    <property type="evidence" value="ECO:0007669"/>
    <property type="project" value="TreeGrafter"/>
</dbReference>
<dbReference type="InterPro" id="IPR001867">
    <property type="entry name" value="OmpR/PhoB-type_DNA-bd"/>
</dbReference>
<evidence type="ECO:0000256" key="2">
    <source>
        <dbReference type="PROSITE-ProRule" id="PRU00169"/>
    </source>
</evidence>
<dbReference type="Gene3D" id="3.40.50.2300">
    <property type="match status" value="1"/>
</dbReference>